<dbReference type="EMBL" id="GBRH01250993">
    <property type="protein sequence ID" value="JAD46902.1"/>
    <property type="molecule type" value="Transcribed_RNA"/>
</dbReference>
<protein>
    <submittedName>
        <fullName evidence="1">Uncharacterized protein</fullName>
    </submittedName>
</protein>
<reference evidence="1" key="1">
    <citation type="submission" date="2014-09" db="EMBL/GenBank/DDBJ databases">
        <authorList>
            <person name="Magalhaes I.L.F."/>
            <person name="Oliveira U."/>
            <person name="Santos F.R."/>
            <person name="Vidigal T.H.D.A."/>
            <person name="Brescovit A.D."/>
            <person name="Santos A.J."/>
        </authorList>
    </citation>
    <scope>NUCLEOTIDE SEQUENCE</scope>
    <source>
        <tissue evidence="1">Shoot tissue taken approximately 20 cm above the soil surface</tissue>
    </source>
</reference>
<evidence type="ECO:0000313" key="1">
    <source>
        <dbReference type="EMBL" id="JAD46902.1"/>
    </source>
</evidence>
<accession>A0A0A9AIG8</accession>
<sequence>MHLYLYLSPPPPLLVFCAPLLFHPSLIPVPRIRITSILKWRE</sequence>
<reference evidence="1" key="2">
    <citation type="journal article" date="2015" name="Data Brief">
        <title>Shoot transcriptome of the giant reed, Arundo donax.</title>
        <authorList>
            <person name="Barrero R.A."/>
            <person name="Guerrero F.D."/>
            <person name="Moolhuijzen P."/>
            <person name="Goolsby J.A."/>
            <person name="Tidwell J."/>
            <person name="Bellgard S.E."/>
            <person name="Bellgard M.I."/>
        </authorList>
    </citation>
    <scope>NUCLEOTIDE SEQUENCE</scope>
    <source>
        <tissue evidence="1">Shoot tissue taken approximately 20 cm above the soil surface</tissue>
    </source>
</reference>
<proteinExistence type="predicted"/>
<name>A0A0A9AIG8_ARUDO</name>
<dbReference type="AlphaFoldDB" id="A0A0A9AIG8"/>
<organism evidence="1">
    <name type="scientific">Arundo donax</name>
    <name type="common">Giant reed</name>
    <name type="synonym">Donax arundinaceus</name>
    <dbReference type="NCBI Taxonomy" id="35708"/>
    <lineage>
        <taxon>Eukaryota</taxon>
        <taxon>Viridiplantae</taxon>
        <taxon>Streptophyta</taxon>
        <taxon>Embryophyta</taxon>
        <taxon>Tracheophyta</taxon>
        <taxon>Spermatophyta</taxon>
        <taxon>Magnoliopsida</taxon>
        <taxon>Liliopsida</taxon>
        <taxon>Poales</taxon>
        <taxon>Poaceae</taxon>
        <taxon>PACMAD clade</taxon>
        <taxon>Arundinoideae</taxon>
        <taxon>Arundineae</taxon>
        <taxon>Arundo</taxon>
    </lineage>
</organism>